<keyword evidence="2" id="KW-0040">ANK repeat</keyword>
<sequence>MLQLLCRRKRKANRGKLRKHLESSTVDPDTAPLDKLCSKLQWPYVLARIEGLPDTEETAKTSAYRLLHVLCRHHPPVEVIEAALHKFPWAVALRDEDAHYPLHIAVSSGADPAVIELLLIKFPKAVRTLDKDGRSVLFLLCKYYRKNYRQTLFMPEMHLEPALRQTTKMIVKRFPSAVNIDDKLGESPIEVAIESGFSMETIKFIQYASYKSWVAVKRKKQSEQETNTEVTHRSSSFP</sequence>
<evidence type="ECO:0000256" key="2">
    <source>
        <dbReference type="ARBA" id="ARBA00023043"/>
    </source>
</evidence>
<dbReference type="InterPro" id="IPR036770">
    <property type="entry name" value="Ankyrin_rpt-contain_sf"/>
</dbReference>
<organism evidence="3 4">
    <name type="scientific">Chaetoceros tenuissimus</name>
    <dbReference type="NCBI Taxonomy" id="426638"/>
    <lineage>
        <taxon>Eukaryota</taxon>
        <taxon>Sar</taxon>
        <taxon>Stramenopiles</taxon>
        <taxon>Ochrophyta</taxon>
        <taxon>Bacillariophyta</taxon>
        <taxon>Coscinodiscophyceae</taxon>
        <taxon>Chaetocerotophycidae</taxon>
        <taxon>Chaetocerotales</taxon>
        <taxon>Chaetocerotaceae</taxon>
        <taxon>Chaetoceros</taxon>
    </lineage>
</organism>
<dbReference type="SUPFAM" id="SSF48403">
    <property type="entry name" value="Ankyrin repeat"/>
    <property type="match status" value="1"/>
</dbReference>
<dbReference type="AlphaFoldDB" id="A0AAD3CJD0"/>
<dbReference type="Proteomes" id="UP001054902">
    <property type="component" value="Unassembled WGS sequence"/>
</dbReference>
<reference evidence="3 4" key="1">
    <citation type="journal article" date="2021" name="Sci. Rep.">
        <title>The genome of the diatom Chaetoceros tenuissimus carries an ancient integrated fragment of an extant virus.</title>
        <authorList>
            <person name="Hongo Y."/>
            <person name="Kimura K."/>
            <person name="Takaki Y."/>
            <person name="Yoshida Y."/>
            <person name="Baba S."/>
            <person name="Kobayashi G."/>
            <person name="Nagasaki K."/>
            <person name="Hano T."/>
            <person name="Tomaru Y."/>
        </authorList>
    </citation>
    <scope>NUCLEOTIDE SEQUENCE [LARGE SCALE GENOMIC DNA]</scope>
    <source>
        <strain evidence="3 4">NIES-3715</strain>
    </source>
</reference>
<dbReference type="PANTHER" id="PTHR24153">
    <property type="entry name" value="ESPIN"/>
    <property type="match status" value="1"/>
</dbReference>
<proteinExistence type="predicted"/>
<dbReference type="GO" id="GO:0051015">
    <property type="term" value="F:actin filament binding"/>
    <property type="evidence" value="ECO:0007669"/>
    <property type="project" value="TreeGrafter"/>
</dbReference>
<comment type="caution">
    <text evidence="3">The sequence shown here is derived from an EMBL/GenBank/DDBJ whole genome shotgun (WGS) entry which is preliminary data.</text>
</comment>
<name>A0AAD3CJD0_9STRA</name>
<evidence type="ECO:0000313" key="3">
    <source>
        <dbReference type="EMBL" id="GFH46961.1"/>
    </source>
</evidence>
<dbReference type="GO" id="GO:0051017">
    <property type="term" value="P:actin filament bundle assembly"/>
    <property type="evidence" value="ECO:0007669"/>
    <property type="project" value="TreeGrafter"/>
</dbReference>
<gene>
    <name evidence="3" type="ORF">CTEN210_03436</name>
</gene>
<accession>A0AAD3CJD0</accession>
<dbReference type="EMBL" id="BLLK01000022">
    <property type="protein sequence ID" value="GFH46961.1"/>
    <property type="molecule type" value="Genomic_DNA"/>
</dbReference>
<protein>
    <submittedName>
        <fullName evidence="3">Uncharacterized protein</fullName>
    </submittedName>
</protein>
<dbReference type="PANTHER" id="PTHR24153:SF8">
    <property type="entry name" value="FORKED, ISOFORM F"/>
    <property type="match status" value="1"/>
</dbReference>
<dbReference type="GO" id="GO:0005737">
    <property type="term" value="C:cytoplasm"/>
    <property type="evidence" value="ECO:0007669"/>
    <property type="project" value="TreeGrafter"/>
</dbReference>
<keyword evidence="1" id="KW-0677">Repeat</keyword>
<dbReference type="Gene3D" id="1.25.40.20">
    <property type="entry name" value="Ankyrin repeat-containing domain"/>
    <property type="match status" value="1"/>
</dbReference>
<dbReference type="InterPro" id="IPR052420">
    <property type="entry name" value="Espin/Espin-like"/>
</dbReference>
<evidence type="ECO:0000256" key="1">
    <source>
        <dbReference type="ARBA" id="ARBA00022737"/>
    </source>
</evidence>
<keyword evidence="4" id="KW-1185">Reference proteome</keyword>
<evidence type="ECO:0000313" key="4">
    <source>
        <dbReference type="Proteomes" id="UP001054902"/>
    </source>
</evidence>